<evidence type="ECO:0000313" key="3">
    <source>
        <dbReference type="Proteomes" id="UP000297703"/>
    </source>
</evidence>
<evidence type="ECO:0000256" key="1">
    <source>
        <dbReference type="SAM" id="MobiDB-lite"/>
    </source>
</evidence>
<name>A0A4D9DTS1_9SAUR</name>
<dbReference type="Proteomes" id="UP000297703">
    <property type="component" value="Unassembled WGS sequence"/>
</dbReference>
<proteinExistence type="predicted"/>
<gene>
    <name evidence="2" type="ORF">DR999_PMT17298</name>
</gene>
<reference evidence="2 3" key="2">
    <citation type="submission" date="2019-04" db="EMBL/GenBank/DDBJ databases">
        <title>The genome sequence of big-headed turtle.</title>
        <authorList>
            <person name="Gong S."/>
        </authorList>
    </citation>
    <scope>NUCLEOTIDE SEQUENCE [LARGE SCALE GENOMIC DNA]</scope>
    <source>
        <strain evidence="2">DO16091913</strain>
        <tissue evidence="2">Muscle</tissue>
    </source>
</reference>
<dbReference type="EMBL" id="QXTE01000266">
    <property type="protein sequence ID" value="TFK00559.1"/>
    <property type="molecule type" value="Genomic_DNA"/>
</dbReference>
<feature type="region of interest" description="Disordered" evidence="1">
    <location>
        <begin position="1"/>
        <end position="47"/>
    </location>
</feature>
<accession>A0A4D9DTS1</accession>
<dbReference type="AlphaFoldDB" id="A0A4D9DTS1"/>
<sequence>MKGSKDRSLGHMHWGKETGRGSSLGNGQKEERARKGQSPVSPRQREYQGEWSVVTEVAERPGEQRRDPLIWKLTLHFTQLYLSCCPCKVSYSRGLFYSSIS</sequence>
<keyword evidence="2" id="KW-0346">Stress response</keyword>
<feature type="compositionally biased region" description="Basic and acidic residues" evidence="1">
    <location>
        <begin position="1"/>
        <end position="19"/>
    </location>
</feature>
<evidence type="ECO:0000313" key="2">
    <source>
        <dbReference type="EMBL" id="TFK00559.1"/>
    </source>
</evidence>
<keyword evidence="3" id="KW-1185">Reference proteome</keyword>
<comment type="caution">
    <text evidence="2">The sequence shown here is derived from an EMBL/GenBank/DDBJ whole genome shotgun (WGS) entry which is preliminary data.</text>
</comment>
<reference evidence="2 3" key="1">
    <citation type="submission" date="2019-04" db="EMBL/GenBank/DDBJ databases">
        <title>Draft genome of the big-headed turtle Platysternon megacephalum.</title>
        <authorList>
            <person name="Gong S."/>
        </authorList>
    </citation>
    <scope>NUCLEOTIDE SEQUENCE [LARGE SCALE GENOMIC DNA]</scope>
    <source>
        <strain evidence="2">DO16091913</strain>
        <tissue evidence="2">Muscle</tissue>
    </source>
</reference>
<organism evidence="2 3">
    <name type="scientific">Platysternon megacephalum</name>
    <name type="common">big-headed turtle</name>
    <dbReference type="NCBI Taxonomy" id="55544"/>
    <lineage>
        <taxon>Eukaryota</taxon>
        <taxon>Metazoa</taxon>
        <taxon>Chordata</taxon>
        <taxon>Craniata</taxon>
        <taxon>Vertebrata</taxon>
        <taxon>Euteleostomi</taxon>
        <taxon>Archelosauria</taxon>
        <taxon>Testudinata</taxon>
        <taxon>Testudines</taxon>
        <taxon>Cryptodira</taxon>
        <taxon>Durocryptodira</taxon>
        <taxon>Testudinoidea</taxon>
        <taxon>Platysternidae</taxon>
        <taxon>Platysternon</taxon>
    </lineage>
</organism>
<protein>
    <submittedName>
        <fullName evidence="2">Heat shock protein beta-7-like</fullName>
    </submittedName>
</protein>